<reference evidence="1 2" key="1">
    <citation type="submission" date="2023-08" db="EMBL/GenBank/DDBJ databases">
        <authorList>
            <person name="Joshi A."/>
            <person name="Thite S."/>
        </authorList>
    </citation>
    <scope>NUCLEOTIDE SEQUENCE [LARGE SCALE GENOMIC DNA]</scope>
    <source>
        <strain evidence="1 2">1E1</strain>
    </source>
</reference>
<dbReference type="Proteomes" id="UP001236258">
    <property type="component" value="Unassembled WGS sequence"/>
</dbReference>
<sequence>MLSIVAFTLFSSLTAEDFTAQQIRLLQVALDTEQLSQQLTEAYHHCQHSESAIQWSSLYQELESFPAVSVIEQTLALPIASYRDFIRSIALKPSSTVFKWQDRSLACDDDDGWEQLFRDYREAYFALELSPPLDQSFADTLALRQQGQDLQQQRYQQLIASSNSIAIVNIVHKSQLSAIQQANYLHLDYQSDYIFRSQKGWKHYPPLFLGMHRYLSASELAESNQQWLIFLDHQQHFIHAVPLSEAKSYLELLGTEHWSFDRHGNLNRKP</sequence>
<dbReference type="EMBL" id="JAUZVY010000007">
    <property type="protein sequence ID" value="MDP4530229.1"/>
    <property type="molecule type" value="Genomic_DNA"/>
</dbReference>
<protein>
    <submittedName>
        <fullName evidence="1">Uncharacterized protein</fullName>
    </submittedName>
</protein>
<proteinExistence type="predicted"/>
<dbReference type="RefSeq" id="WP_305946263.1">
    <property type="nucleotide sequence ID" value="NZ_JAUZVY010000007.1"/>
</dbReference>
<keyword evidence="2" id="KW-1185">Reference proteome</keyword>
<gene>
    <name evidence="1" type="ORF">Q3O59_14460</name>
</gene>
<accession>A0ABT9GTL8</accession>
<evidence type="ECO:0000313" key="1">
    <source>
        <dbReference type="EMBL" id="MDP4530229.1"/>
    </source>
</evidence>
<evidence type="ECO:0000313" key="2">
    <source>
        <dbReference type="Proteomes" id="UP001236258"/>
    </source>
</evidence>
<name>A0ABT9GTL8_9GAMM</name>
<organism evidence="1 2">
    <name type="scientific">Alkalimonas delamerensis</name>
    <dbReference type="NCBI Taxonomy" id="265981"/>
    <lineage>
        <taxon>Bacteria</taxon>
        <taxon>Pseudomonadati</taxon>
        <taxon>Pseudomonadota</taxon>
        <taxon>Gammaproteobacteria</taxon>
        <taxon>Alkalimonas</taxon>
    </lineage>
</organism>
<comment type="caution">
    <text evidence="1">The sequence shown here is derived from an EMBL/GenBank/DDBJ whole genome shotgun (WGS) entry which is preliminary data.</text>
</comment>